<dbReference type="InterPro" id="IPR018163">
    <property type="entry name" value="Thr/Ala-tRNA-synth_IIc_edit"/>
</dbReference>
<keyword evidence="1" id="KW-0689">Ribosomal protein</keyword>
<accession>A0A5N5SS28</accession>
<keyword evidence="1" id="KW-0687">Ribonucleoprotein</keyword>
<protein>
    <submittedName>
        <fullName evidence="1">39S ribosomal protein L39, mitochondrial</fullName>
    </submittedName>
</protein>
<dbReference type="EMBL" id="SEYY01021346">
    <property type="protein sequence ID" value="KAB7496459.1"/>
    <property type="molecule type" value="Genomic_DNA"/>
</dbReference>
<dbReference type="AlphaFoldDB" id="A0A5N5SS28"/>
<dbReference type="Proteomes" id="UP000326759">
    <property type="component" value="Unassembled WGS sequence"/>
</dbReference>
<dbReference type="OrthoDB" id="5870821at2759"/>
<dbReference type="GO" id="GO:0005840">
    <property type="term" value="C:ribosome"/>
    <property type="evidence" value="ECO:0007669"/>
    <property type="project" value="UniProtKB-KW"/>
</dbReference>
<sequence>MRCGCCLLKWCDCRLENKPFQRLEVDAKLALRMFEDNMYKREQIPRMAAQSESDYVDISRGPCISHTGHLGKCTITGVHPLPLDAQYGTMYRVQGVALPKDFHNSGPLPYIESFHEGEAEERTLSVCKSFVLMQTAAKRDLKRFKFNLKPNLKWNNCTTYLLK</sequence>
<organism evidence="1 2">
    <name type="scientific">Armadillidium nasatum</name>
    <dbReference type="NCBI Taxonomy" id="96803"/>
    <lineage>
        <taxon>Eukaryota</taxon>
        <taxon>Metazoa</taxon>
        <taxon>Ecdysozoa</taxon>
        <taxon>Arthropoda</taxon>
        <taxon>Crustacea</taxon>
        <taxon>Multicrustacea</taxon>
        <taxon>Malacostraca</taxon>
        <taxon>Eumalacostraca</taxon>
        <taxon>Peracarida</taxon>
        <taxon>Isopoda</taxon>
        <taxon>Oniscidea</taxon>
        <taxon>Crinocheta</taxon>
        <taxon>Armadillidiidae</taxon>
        <taxon>Armadillidium</taxon>
    </lineage>
</organism>
<dbReference type="Gene3D" id="3.30.980.10">
    <property type="entry name" value="Threonyl-trna Synthetase, Chain A, domain 2"/>
    <property type="match status" value="1"/>
</dbReference>
<proteinExistence type="predicted"/>
<gene>
    <name evidence="1" type="primary">mRpL39</name>
    <name evidence="1" type="ORF">Anas_10846</name>
</gene>
<dbReference type="SUPFAM" id="SSF55186">
    <property type="entry name" value="ThrRS/AlaRS common domain"/>
    <property type="match status" value="1"/>
</dbReference>
<keyword evidence="2" id="KW-1185">Reference proteome</keyword>
<evidence type="ECO:0000313" key="2">
    <source>
        <dbReference type="Proteomes" id="UP000326759"/>
    </source>
</evidence>
<evidence type="ECO:0000313" key="1">
    <source>
        <dbReference type="EMBL" id="KAB7496459.1"/>
    </source>
</evidence>
<dbReference type="GO" id="GO:0000166">
    <property type="term" value="F:nucleotide binding"/>
    <property type="evidence" value="ECO:0007669"/>
    <property type="project" value="InterPro"/>
</dbReference>
<reference evidence="1 2" key="1">
    <citation type="journal article" date="2019" name="PLoS Biol.">
        <title>Sex chromosomes control vertical transmission of feminizing Wolbachia symbionts in an isopod.</title>
        <authorList>
            <person name="Becking T."/>
            <person name="Chebbi M.A."/>
            <person name="Giraud I."/>
            <person name="Moumen B."/>
            <person name="Laverre T."/>
            <person name="Caubet Y."/>
            <person name="Peccoud J."/>
            <person name="Gilbert C."/>
            <person name="Cordaux R."/>
        </authorList>
    </citation>
    <scope>NUCLEOTIDE SEQUENCE [LARGE SCALE GENOMIC DNA]</scope>
    <source>
        <strain evidence="1">ANa2</strain>
        <tissue evidence="1">Whole body excluding digestive tract and cuticle</tissue>
    </source>
</reference>
<comment type="caution">
    <text evidence="1">The sequence shown here is derived from an EMBL/GenBank/DDBJ whole genome shotgun (WGS) entry which is preliminary data.</text>
</comment>
<name>A0A5N5SS28_9CRUS</name>